<accession>A0A848IU21</accession>
<dbReference type="RefSeq" id="WP_169678763.1">
    <property type="nucleotide sequence ID" value="NZ_JABBNU010000003.1"/>
</dbReference>
<proteinExistence type="predicted"/>
<keyword evidence="1" id="KW-1133">Transmembrane helix</keyword>
<evidence type="ECO:0000313" key="2">
    <source>
        <dbReference type="EMBL" id="NMM47837.1"/>
    </source>
</evidence>
<evidence type="ECO:0000313" key="3">
    <source>
        <dbReference type="Proteomes" id="UP000559010"/>
    </source>
</evidence>
<name>A0A848IU21_9BACT</name>
<feature type="transmembrane region" description="Helical" evidence="1">
    <location>
        <begin position="88"/>
        <end position="107"/>
    </location>
</feature>
<keyword evidence="1" id="KW-0472">Membrane</keyword>
<organism evidence="2 3">
    <name type="scientific">Marinigracilibium pacificum</name>
    <dbReference type="NCBI Taxonomy" id="2729599"/>
    <lineage>
        <taxon>Bacteria</taxon>
        <taxon>Pseudomonadati</taxon>
        <taxon>Bacteroidota</taxon>
        <taxon>Cytophagia</taxon>
        <taxon>Cytophagales</taxon>
        <taxon>Flammeovirgaceae</taxon>
        <taxon>Marinigracilibium</taxon>
    </lineage>
</organism>
<dbReference type="AlphaFoldDB" id="A0A848IU21"/>
<dbReference type="Proteomes" id="UP000559010">
    <property type="component" value="Unassembled WGS sequence"/>
</dbReference>
<dbReference type="EMBL" id="JABBNU010000003">
    <property type="protein sequence ID" value="NMM47837.1"/>
    <property type="molecule type" value="Genomic_DNA"/>
</dbReference>
<evidence type="ECO:0000256" key="1">
    <source>
        <dbReference type="SAM" id="Phobius"/>
    </source>
</evidence>
<comment type="caution">
    <text evidence="2">The sequence shown here is derived from an EMBL/GenBank/DDBJ whole genome shotgun (WGS) entry which is preliminary data.</text>
</comment>
<reference evidence="2 3" key="1">
    <citation type="submission" date="2020-04" db="EMBL/GenBank/DDBJ databases">
        <title>Flammeovirgaceae bacterium KN852 isolated from deep sea.</title>
        <authorList>
            <person name="Zhang D.-C."/>
        </authorList>
    </citation>
    <scope>NUCLEOTIDE SEQUENCE [LARGE SCALE GENOMIC DNA]</scope>
    <source>
        <strain evidence="2 3">KN852</strain>
    </source>
</reference>
<keyword evidence="1" id="KW-0812">Transmembrane</keyword>
<sequence length="199" mass="23487">MTEIYQKKGGEIRGYKILNDVIEAEIKHNGNHQIFQIRLEEIFFNEMVQKRKPQPLVIGLFFSLMVNFILLVFLFADRLTGFVGNETIISSMAFAVLGGFSFLIMNISKNNTEKILQGMHNIFFFYNKKDQLEVDKFINTLKTTQRKYIRNKYMKIDDYSPKETLEQTISWLYERNFISNNEFEGLLSELRNRKIIDGI</sequence>
<protein>
    <submittedName>
        <fullName evidence="2">Uncharacterized protein</fullName>
    </submittedName>
</protein>
<feature type="transmembrane region" description="Helical" evidence="1">
    <location>
        <begin position="56"/>
        <end position="76"/>
    </location>
</feature>
<keyword evidence="3" id="KW-1185">Reference proteome</keyword>
<gene>
    <name evidence="2" type="ORF">HH304_05450</name>
</gene>